<dbReference type="EMBL" id="JAVIGA010000012">
    <property type="protein sequence ID" value="MDQ9127300.1"/>
    <property type="molecule type" value="Genomic_DNA"/>
</dbReference>
<organism evidence="12 14">
    <name type="scientific">Serratia fonticola</name>
    <dbReference type="NCBI Taxonomy" id="47917"/>
    <lineage>
        <taxon>Bacteria</taxon>
        <taxon>Pseudomonadati</taxon>
        <taxon>Pseudomonadota</taxon>
        <taxon>Gammaproteobacteria</taxon>
        <taxon>Enterobacterales</taxon>
        <taxon>Yersiniaceae</taxon>
        <taxon>Serratia</taxon>
    </lineage>
</organism>
<dbReference type="Pfam" id="PF00005">
    <property type="entry name" value="ABC_tran"/>
    <property type="match status" value="1"/>
</dbReference>
<dbReference type="Gene3D" id="3.40.50.300">
    <property type="entry name" value="P-loop containing nucleotide triphosphate hydrolases"/>
    <property type="match status" value="1"/>
</dbReference>
<dbReference type="PROSITE" id="PS50893">
    <property type="entry name" value="ABC_TRANSPORTER_2"/>
    <property type="match status" value="1"/>
</dbReference>
<dbReference type="GO" id="GO:0022857">
    <property type="term" value="F:transmembrane transporter activity"/>
    <property type="evidence" value="ECO:0007669"/>
    <property type="project" value="TreeGrafter"/>
</dbReference>
<evidence type="ECO:0000313" key="15">
    <source>
        <dbReference type="Proteomes" id="UP000503464"/>
    </source>
</evidence>
<evidence type="ECO:0000256" key="6">
    <source>
        <dbReference type="ARBA" id="ARBA00022967"/>
    </source>
</evidence>
<dbReference type="NCBIfam" id="NF008639">
    <property type="entry name" value="PRK11629.1"/>
    <property type="match status" value="1"/>
</dbReference>
<dbReference type="InterPro" id="IPR017871">
    <property type="entry name" value="ABC_transporter-like_CS"/>
</dbReference>
<dbReference type="EMBL" id="LR134492">
    <property type="protein sequence ID" value="VEI68874.1"/>
    <property type="molecule type" value="Genomic_DNA"/>
</dbReference>
<dbReference type="InterPro" id="IPR017911">
    <property type="entry name" value="MacB-like_ATP-bd"/>
</dbReference>
<keyword evidence="12" id="KW-0378">Hydrolase</keyword>
<comment type="function">
    <text evidence="8">Part of the ABC transporter complex LolCDE involved in the translocation of mature outer membrane-directed lipoproteins, from the inner membrane to the periplasmic chaperone, LolA. Responsible for the formation of the LolA-lipoprotein complex in an ATP-dependent manner.</text>
</comment>
<dbReference type="PANTHER" id="PTHR24220:SF689">
    <property type="entry name" value="LIPOPROTEIN-RELEASING SYSTEM ATP-BINDING PROTEIN LOLD"/>
    <property type="match status" value="1"/>
</dbReference>
<dbReference type="SMART" id="SM00382">
    <property type="entry name" value="AAA"/>
    <property type="match status" value="1"/>
</dbReference>
<dbReference type="Proteomes" id="UP001224622">
    <property type="component" value="Unassembled WGS sequence"/>
</dbReference>
<keyword evidence="7 8" id="KW-0472">Membrane</keyword>
<dbReference type="FunFam" id="3.40.50.300:FF:000230">
    <property type="entry name" value="Lipoprotein-releasing system ATP-binding protein LolD"/>
    <property type="match status" value="1"/>
</dbReference>
<dbReference type="GO" id="GO:0044874">
    <property type="term" value="P:lipoprotein localization to outer membrane"/>
    <property type="evidence" value="ECO:0007669"/>
    <property type="project" value="UniProtKB-ARBA"/>
</dbReference>
<evidence type="ECO:0000256" key="3">
    <source>
        <dbReference type="ARBA" id="ARBA00022519"/>
    </source>
</evidence>
<sequence length="234" mass="25448">MSNHPLLQCERLCKTYQEGNLHTDVLRNVSFAMQPGEMMAIVGSSGSGKSTLLHLLGGLDSPTSGEVIYKGQSLNKLSSTAKAELRNRQLGFIYQFHHLLPDFTALENAAMPLLIGGMKPALAKEKALEMLAAVGLEKRSKHRPSELSGGERQRVAIARALVNNPSLVLADEPTGNLDKRTADSIFDLLGELNVRQGTAFLVVTHDLQLAKRLSRQLEMADGHLQAQLTLMGAE</sequence>
<keyword evidence="3 8" id="KW-0997">Cell inner membrane</keyword>
<dbReference type="InterPro" id="IPR011924">
    <property type="entry name" value="LolD_lipo_ATP-bd"/>
</dbReference>
<comment type="similarity">
    <text evidence="8">Belongs to the ABC transporter superfamily. Lipoprotein translocase (TC 3.A.1.125) family.</text>
</comment>
<gene>
    <name evidence="12" type="primary">lolD_3</name>
    <name evidence="8 10" type="synonym">lolD</name>
    <name evidence="11" type="ORF">G9399_15420</name>
    <name evidence="12" type="ORF">NCTC13193_02471</name>
    <name evidence="10" type="ORF">RDT67_12745</name>
    <name evidence="13" type="ORF">RFB13_11410</name>
</gene>
<keyword evidence="16" id="KW-1185">Reference proteome</keyword>
<dbReference type="EC" id="7.6.2.-" evidence="8"/>
<evidence type="ECO:0000313" key="11">
    <source>
        <dbReference type="EMBL" id="QXT42982.1"/>
    </source>
</evidence>
<dbReference type="InterPro" id="IPR027417">
    <property type="entry name" value="P-loop_NTPase"/>
</dbReference>
<dbReference type="GO" id="GO:0005886">
    <property type="term" value="C:plasma membrane"/>
    <property type="evidence" value="ECO:0007669"/>
    <property type="project" value="UniProtKB-SubCell"/>
</dbReference>
<dbReference type="EMBL" id="CP133586">
    <property type="protein sequence ID" value="WMT16881.1"/>
    <property type="molecule type" value="Genomic_DNA"/>
</dbReference>
<keyword evidence="1 8" id="KW-0813">Transport</keyword>
<evidence type="ECO:0000256" key="5">
    <source>
        <dbReference type="ARBA" id="ARBA00022840"/>
    </source>
</evidence>
<dbReference type="GO" id="GO:0005524">
    <property type="term" value="F:ATP binding"/>
    <property type="evidence" value="ECO:0007669"/>
    <property type="project" value="UniProtKB-UniRule"/>
</dbReference>
<keyword evidence="6 8" id="KW-1278">Translocase</keyword>
<dbReference type="InterPro" id="IPR003439">
    <property type="entry name" value="ABC_transporter-like_ATP-bd"/>
</dbReference>
<dbReference type="NCBIfam" id="TIGR02211">
    <property type="entry name" value="LolD_lipo_ex"/>
    <property type="match status" value="1"/>
</dbReference>
<dbReference type="GO" id="GO:0089705">
    <property type="term" value="P:protein localization to outer membrane"/>
    <property type="evidence" value="ECO:0007669"/>
    <property type="project" value="TreeGrafter"/>
</dbReference>
<dbReference type="Proteomes" id="UP000503464">
    <property type="component" value="Chromosome"/>
</dbReference>
<reference evidence="13 16" key="4">
    <citation type="submission" date="2023-08" db="EMBL/GenBank/DDBJ databases">
        <title>Complete Genome and Methylome dissection of Serratia fonticola NEB369.</title>
        <authorList>
            <person name="Fomenkov A."/>
            <person name="Roberts R.D."/>
        </authorList>
    </citation>
    <scope>NUCLEOTIDE SEQUENCE [LARGE SCALE GENOMIC DNA]</scope>
    <source>
        <strain evidence="13 16">NEB369</strain>
    </source>
</reference>
<dbReference type="STRING" id="47917.AV650_14770"/>
<evidence type="ECO:0000259" key="9">
    <source>
        <dbReference type="PROSITE" id="PS50893"/>
    </source>
</evidence>
<dbReference type="InterPro" id="IPR015854">
    <property type="entry name" value="ABC_transpr_LolD-like"/>
</dbReference>
<keyword evidence="5 8" id="KW-0067">ATP-binding</keyword>
<reference evidence="11" key="3">
    <citation type="submission" date="2022-06" db="EMBL/GenBank/DDBJ databases">
        <title>Genome sequences of seven Enterobacteriaceae strains isolated from Canadian wastewater treatment facilities.</title>
        <authorList>
            <person name="Huang H."/>
            <person name="Chmara J.T."/>
            <person name="Duceppe M.-O."/>
        </authorList>
    </citation>
    <scope>NUCLEOTIDE SEQUENCE</scope>
    <source>
        <strain evidence="11">HH13</strain>
    </source>
</reference>
<dbReference type="Proteomes" id="UP000270487">
    <property type="component" value="Chromosome"/>
</dbReference>
<dbReference type="Proteomes" id="UP001235341">
    <property type="component" value="Chromosome"/>
</dbReference>
<reference evidence="10" key="5">
    <citation type="submission" date="2023-08" db="EMBL/GenBank/DDBJ databases">
        <title>The Comparative Genomic Analysis of Yersiniaceae from Polar Regions.</title>
        <authorList>
            <person name="Goncharov A."/>
            <person name="Aslanov B."/>
            <person name="Kolodzhieva V."/>
            <person name="Azarov D."/>
            <person name="Mochov A."/>
            <person name="Lebedeva E."/>
        </authorList>
    </citation>
    <scope>NUCLEOTIDE SEQUENCE</scope>
    <source>
        <strain evidence="10">Vf</strain>
    </source>
</reference>
<comment type="subcellular location">
    <subcellularLocation>
        <location evidence="8">Cell inner membrane</location>
        <topology evidence="8">Peripheral membrane protein</topology>
    </subcellularLocation>
</comment>
<proteinExistence type="inferred from homology"/>
<evidence type="ECO:0000256" key="2">
    <source>
        <dbReference type="ARBA" id="ARBA00022475"/>
    </source>
</evidence>
<reference evidence="12 14" key="1">
    <citation type="submission" date="2018-12" db="EMBL/GenBank/DDBJ databases">
        <authorList>
            <consortium name="Pathogen Informatics"/>
        </authorList>
    </citation>
    <scope>NUCLEOTIDE SEQUENCE [LARGE SCALE GENOMIC DNA]</scope>
    <source>
        <strain evidence="12 14">NCTC13193</strain>
    </source>
</reference>
<dbReference type="RefSeq" id="WP_024485237.1">
    <property type="nucleotide sequence ID" value="NZ_CAMFLQ010000027.1"/>
</dbReference>
<accession>A0A0F7HDS9</accession>
<dbReference type="GO" id="GO:0016887">
    <property type="term" value="F:ATP hydrolysis activity"/>
    <property type="evidence" value="ECO:0007669"/>
    <property type="project" value="InterPro"/>
</dbReference>
<dbReference type="KEGG" id="sfw:WN53_19340"/>
<evidence type="ECO:0000313" key="12">
    <source>
        <dbReference type="EMBL" id="VEI68874.1"/>
    </source>
</evidence>
<evidence type="ECO:0000256" key="4">
    <source>
        <dbReference type="ARBA" id="ARBA00022741"/>
    </source>
</evidence>
<evidence type="ECO:0000256" key="1">
    <source>
        <dbReference type="ARBA" id="ARBA00022448"/>
    </source>
</evidence>
<dbReference type="AlphaFoldDB" id="A0A0F7HDS9"/>
<dbReference type="EMBL" id="CP054160">
    <property type="protein sequence ID" value="QXT42982.1"/>
    <property type="molecule type" value="Genomic_DNA"/>
</dbReference>
<evidence type="ECO:0000313" key="16">
    <source>
        <dbReference type="Proteomes" id="UP001235341"/>
    </source>
</evidence>
<protein>
    <recommendedName>
        <fullName evidence="8">Lipoprotein-releasing system ATP-binding protein LolD</fullName>
        <ecNumber evidence="8">7.6.2.-</ecNumber>
    </recommendedName>
</protein>
<evidence type="ECO:0000256" key="7">
    <source>
        <dbReference type="ARBA" id="ARBA00023136"/>
    </source>
</evidence>
<dbReference type="PANTHER" id="PTHR24220">
    <property type="entry name" value="IMPORT ATP-BINDING PROTEIN"/>
    <property type="match status" value="1"/>
</dbReference>
<evidence type="ECO:0000313" key="10">
    <source>
        <dbReference type="EMBL" id="MDQ9127300.1"/>
    </source>
</evidence>
<evidence type="ECO:0000256" key="8">
    <source>
        <dbReference type="RuleBase" id="RU367068"/>
    </source>
</evidence>
<dbReference type="GeneID" id="30322331"/>
<evidence type="ECO:0000313" key="13">
    <source>
        <dbReference type="EMBL" id="WMT16881.1"/>
    </source>
</evidence>
<comment type="subunit">
    <text evidence="8">The complex is composed of two ATP-binding proteins (LolD) and two transmembrane proteins (LolC and LolE).</text>
</comment>
<keyword evidence="12" id="KW-0449">Lipoprotein</keyword>
<evidence type="ECO:0000313" key="14">
    <source>
        <dbReference type="Proteomes" id="UP000270487"/>
    </source>
</evidence>
<reference evidence="15" key="2">
    <citation type="submission" date="2020-03" db="EMBL/GenBank/DDBJ databases">
        <title>Genome sequences of seven Enterobacteriaceae strains isolated from Canadian wastewater treatment facilities.</title>
        <authorList>
            <person name="Huang H."/>
            <person name="Chmara J.T."/>
            <person name="Duceppe M.-O."/>
        </authorList>
    </citation>
    <scope>NUCLEOTIDE SEQUENCE [LARGE SCALE GENOMIC DNA]</scope>
    <source>
        <strain evidence="15">Biosolid 3</strain>
    </source>
</reference>
<name>A0A0F7HDS9_SERFO</name>
<dbReference type="SUPFAM" id="SSF52540">
    <property type="entry name" value="P-loop containing nucleoside triphosphate hydrolases"/>
    <property type="match status" value="1"/>
</dbReference>
<feature type="domain" description="ABC transporter" evidence="9">
    <location>
        <begin position="7"/>
        <end position="234"/>
    </location>
</feature>
<dbReference type="PROSITE" id="PS00211">
    <property type="entry name" value="ABC_TRANSPORTER_1"/>
    <property type="match status" value="1"/>
</dbReference>
<dbReference type="InterPro" id="IPR003593">
    <property type="entry name" value="AAA+_ATPase"/>
</dbReference>
<dbReference type="CDD" id="cd03255">
    <property type="entry name" value="ABC_MJ0796_LolCDE_FtsE"/>
    <property type="match status" value="1"/>
</dbReference>
<keyword evidence="4 8" id="KW-0547">Nucleotide-binding</keyword>
<keyword evidence="2 8" id="KW-1003">Cell membrane</keyword>